<name>A0A5B7DSZ1_PORTR</name>
<reference evidence="1 2" key="1">
    <citation type="submission" date="2019-05" db="EMBL/GenBank/DDBJ databases">
        <title>Another draft genome of Portunus trituberculatus and its Hox gene families provides insights of decapod evolution.</title>
        <authorList>
            <person name="Jeong J.-H."/>
            <person name="Song I."/>
            <person name="Kim S."/>
            <person name="Choi T."/>
            <person name="Kim D."/>
            <person name="Ryu S."/>
            <person name="Kim W."/>
        </authorList>
    </citation>
    <scope>NUCLEOTIDE SEQUENCE [LARGE SCALE GENOMIC DNA]</scope>
    <source>
        <tissue evidence="1">Muscle</tissue>
    </source>
</reference>
<protein>
    <submittedName>
        <fullName evidence="1">Uncharacterized protein</fullName>
    </submittedName>
</protein>
<dbReference type="EMBL" id="VSRR010001325">
    <property type="protein sequence ID" value="MPC24395.1"/>
    <property type="molecule type" value="Genomic_DNA"/>
</dbReference>
<keyword evidence="2" id="KW-1185">Reference proteome</keyword>
<dbReference type="AlphaFoldDB" id="A0A5B7DSZ1"/>
<evidence type="ECO:0000313" key="1">
    <source>
        <dbReference type="EMBL" id="MPC24395.1"/>
    </source>
</evidence>
<dbReference type="Proteomes" id="UP000324222">
    <property type="component" value="Unassembled WGS sequence"/>
</dbReference>
<organism evidence="1 2">
    <name type="scientific">Portunus trituberculatus</name>
    <name type="common">Swimming crab</name>
    <name type="synonym">Neptunus trituberculatus</name>
    <dbReference type="NCBI Taxonomy" id="210409"/>
    <lineage>
        <taxon>Eukaryota</taxon>
        <taxon>Metazoa</taxon>
        <taxon>Ecdysozoa</taxon>
        <taxon>Arthropoda</taxon>
        <taxon>Crustacea</taxon>
        <taxon>Multicrustacea</taxon>
        <taxon>Malacostraca</taxon>
        <taxon>Eumalacostraca</taxon>
        <taxon>Eucarida</taxon>
        <taxon>Decapoda</taxon>
        <taxon>Pleocyemata</taxon>
        <taxon>Brachyura</taxon>
        <taxon>Eubrachyura</taxon>
        <taxon>Portunoidea</taxon>
        <taxon>Portunidae</taxon>
        <taxon>Portuninae</taxon>
        <taxon>Portunus</taxon>
    </lineage>
</organism>
<proteinExistence type="predicted"/>
<sequence length="90" mass="10273">MGNIVSMSCFLECTGLTDNRVLPTLLVITTRASSCELTRFLYYCDTVYALVYIHTSHPSATHFPDTQQASRVMHRTYKHTRYCHKPGGKE</sequence>
<comment type="caution">
    <text evidence="1">The sequence shown here is derived from an EMBL/GenBank/DDBJ whole genome shotgun (WGS) entry which is preliminary data.</text>
</comment>
<gene>
    <name evidence="1" type="ORF">E2C01_017476</name>
</gene>
<evidence type="ECO:0000313" key="2">
    <source>
        <dbReference type="Proteomes" id="UP000324222"/>
    </source>
</evidence>
<accession>A0A5B7DSZ1</accession>